<dbReference type="PROSITE" id="PS00973">
    <property type="entry name" value="USP_2"/>
    <property type="match status" value="1"/>
</dbReference>
<dbReference type="STRING" id="41875.K8F7R5"/>
<dbReference type="GO" id="GO:0008270">
    <property type="term" value="F:zinc ion binding"/>
    <property type="evidence" value="ECO:0007669"/>
    <property type="project" value="UniProtKB-KW"/>
</dbReference>
<dbReference type="SMART" id="SM00165">
    <property type="entry name" value="UBA"/>
    <property type="match status" value="2"/>
</dbReference>
<evidence type="ECO:0000256" key="2">
    <source>
        <dbReference type="ARBA" id="ARBA00009085"/>
    </source>
</evidence>
<dbReference type="Pfam" id="PF02148">
    <property type="entry name" value="zf-UBP"/>
    <property type="match status" value="1"/>
</dbReference>
<evidence type="ECO:0000256" key="10">
    <source>
        <dbReference type="PIRSR" id="PIRSR016308-1"/>
    </source>
</evidence>
<dbReference type="PROSITE" id="PS50271">
    <property type="entry name" value="ZF_UBP"/>
    <property type="match status" value="1"/>
</dbReference>
<dbReference type="InterPro" id="IPR013083">
    <property type="entry name" value="Znf_RING/FYVE/PHD"/>
</dbReference>
<keyword evidence="6 13" id="KW-0863">Zinc-finger</keyword>
<dbReference type="InterPro" id="IPR001607">
    <property type="entry name" value="Znf_UBP"/>
</dbReference>
<dbReference type="InterPro" id="IPR001394">
    <property type="entry name" value="Peptidase_C19_UCH"/>
</dbReference>
<feature type="domain" description="UBA" evidence="16">
    <location>
        <begin position="728"/>
        <end position="769"/>
    </location>
</feature>
<feature type="active site" description="Nucleophile" evidence="10">
    <location>
        <position position="400"/>
    </location>
</feature>
<accession>K8F7R5</accession>
<dbReference type="eggNOG" id="KOG0944">
    <property type="taxonomic scope" value="Eukaryota"/>
</dbReference>
<feature type="binding site" evidence="11">
    <location>
        <position position="330"/>
    </location>
    <ligand>
        <name>substrate</name>
    </ligand>
</feature>
<evidence type="ECO:0000313" key="19">
    <source>
        <dbReference type="EMBL" id="CCO17643.1"/>
    </source>
</evidence>
<feature type="binding site" evidence="11">
    <location>
        <position position="323"/>
    </location>
    <ligand>
        <name>substrate</name>
    </ligand>
</feature>
<dbReference type="InterPro" id="IPR018200">
    <property type="entry name" value="USP_CS"/>
</dbReference>
<dbReference type="Pfam" id="PF00627">
    <property type="entry name" value="UBA"/>
    <property type="match status" value="2"/>
</dbReference>
<keyword evidence="8 14" id="KW-0788">Thiol protease</keyword>
<dbReference type="Gene3D" id="3.30.40.10">
    <property type="entry name" value="Zinc/RING finger domain, C3HC4 (zinc finger)"/>
    <property type="match status" value="2"/>
</dbReference>
<evidence type="ECO:0000256" key="5">
    <source>
        <dbReference type="ARBA" id="ARBA00022737"/>
    </source>
</evidence>
<dbReference type="GO" id="GO:0016579">
    <property type="term" value="P:protein deubiquitination"/>
    <property type="evidence" value="ECO:0007669"/>
    <property type="project" value="InterPro"/>
</dbReference>
<dbReference type="PROSITE" id="PS50030">
    <property type="entry name" value="UBA"/>
    <property type="match status" value="2"/>
</dbReference>
<dbReference type="InterPro" id="IPR015940">
    <property type="entry name" value="UBA"/>
</dbReference>
<dbReference type="InterPro" id="IPR028889">
    <property type="entry name" value="USP"/>
</dbReference>
<dbReference type="RefSeq" id="XP_007511522.1">
    <property type="nucleotide sequence ID" value="XM_007511460.1"/>
</dbReference>
<evidence type="ECO:0000256" key="1">
    <source>
        <dbReference type="ARBA" id="ARBA00000707"/>
    </source>
</evidence>
<dbReference type="GO" id="GO:0005829">
    <property type="term" value="C:cytosol"/>
    <property type="evidence" value="ECO:0007669"/>
    <property type="project" value="TreeGrafter"/>
</dbReference>
<dbReference type="InterPro" id="IPR016652">
    <property type="entry name" value="Ubiquitinyl_hydrolase"/>
</dbReference>
<organism evidence="19 20">
    <name type="scientific">Bathycoccus prasinos</name>
    <dbReference type="NCBI Taxonomy" id="41875"/>
    <lineage>
        <taxon>Eukaryota</taxon>
        <taxon>Viridiplantae</taxon>
        <taxon>Chlorophyta</taxon>
        <taxon>Mamiellophyceae</taxon>
        <taxon>Mamiellales</taxon>
        <taxon>Bathycoccaceae</taxon>
        <taxon>Bathycoccus</taxon>
    </lineage>
</organism>
<dbReference type="PIRSF" id="PIRSF016308">
    <property type="entry name" value="UBP"/>
    <property type="match status" value="1"/>
</dbReference>
<feature type="active site" description="Proton acceptor" evidence="10">
    <location>
        <position position="896"/>
    </location>
</feature>
<evidence type="ECO:0000256" key="7">
    <source>
        <dbReference type="ARBA" id="ARBA00022801"/>
    </source>
</evidence>
<dbReference type="EMBL" id="FO082271">
    <property type="protein sequence ID" value="CCO17643.1"/>
    <property type="molecule type" value="Genomic_DNA"/>
</dbReference>
<dbReference type="PANTHER" id="PTHR24006">
    <property type="entry name" value="UBIQUITIN CARBOXYL-TERMINAL HYDROLASE"/>
    <property type="match status" value="1"/>
</dbReference>
<feature type="binding site" evidence="11">
    <location>
        <position position="268"/>
    </location>
    <ligand>
        <name>substrate</name>
    </ligand>
</feature>
<dbReference type="SUPFAM" id="SSF46934">
    <property type="entry name" value="UBA-like"/>
    <property type="match status" value="1"/>
</dbReference>
<dbReference type="SUPFAM" id="SSF54001">
    <property type="entry name" value="Cysteine proteinases"/>
    <property type="match status" value="1"/>
</dbReference>
<evidence type="ECO:0000256" key="3">
    <source>
        <dbReference type="ARBA" id="ARBA00022670"/>
    </source>
</evidence>
<evidence type="ECO:0000313" key="20">
    <source>
        <dbReference type="Proteomes" id="UP000198341"/>
    </source>
</evidence>
<keyword evidence="3 14" id="KW-0645">Protease</keyword>
<evidence type="ECO:0000259" key="16">
    <source>
        <dbReference type="PROSITE" id="PS50030"/>
    </source>
</evidence>
<keyword evidence="9 12" id="KW-0862">Zinc</keyword>
<gene>
    <name evidence="19" type="ORF">Bathy08g03900</name>
</gene>
<feature type="domain" description="UBA" evidence="16">
    <location>
        <begin position="788"/>
        <end position="836"/>
    </location>
</feature>
<evidence type="ECO:0000256" key="9">
    <source>
        <dbReference type="ARBA" id="ARBA00022833"/>
    </source>
</evidence>
<dbReference type="InterPro" id="IPR038765">
    <property type="entry name" value="Papain-like_cys_pep_sf"/>
</dbReference>
<keyword evidence="7 14" id="KW-0378">Hydrolase</keyword>
<keyword evidence="14" id="KW-0833">Ubl conjugation pathway</keyword>
<dbReference type="OrthoDB" id="361536at2759"/>
<dbReference type="GO" id="GO:0004843">
    <property type="term" value="F:cysteine-type deubiquitinase activity"/>
    <property type="evidence" value="ECO:0007669"/>
    <property type="project" value="UniProtKB-UniRule"/>
</dbReference>
<comment type="similarity">
    <text evidence="2 14">Belongs to the peptidase C19 family.</text>
</comment>
<dbReference type="GO" id="GO:0006508">
    <property type="term" value="P:proteolysis"/>
    <property type="evidence" value="ECO:0007669"/>
    <property type="project" value="UniProtKB-KW"/>
</dbReference>
<evidence type="ECO:0000256" key="12">
    <source>
        <dbReference type="PIRSR" id="PIRSR016308-3"/>
    </source>
</evidence>
<proteinExistence type="inferred from homology"/>
<evidence type="ECO:0000256" key="13">
    <source>
        <dbReference type="PROSITE-ProRule" id="PRU00502"/>
    </source>
</evidence>
<dbReference type="InterPro" id="IPR050164">
    <property type="entry name" value="Peptidase_C19"/>
</dbReference>
<dbReference type="InterPro" id="IPR009060">
    <property type="entry name" value="UBA-like_sf"/>
</dbReference>
<dbReference type="PROSITE" id="PS50235">
    <property type="entry name" value="USP_3"/>
    <property type="match status" value="1"/>
</dbReference>
<feature type="domain" description="UBP-type" evidence="18">
    <location>
        <begin position="230"/>
        <end position="349"/>
    </location>
</feature>
<dbReference type="CDD" id="cd14296">
    <property type="entry name" value="UBA1_scUBP14_like"/>
    <property type="match status" value="1"/>
</dbReference>
<sequence length="934" mass="104103">MSTTPNDRVVETAAKSLDDDDVVLEMIRACAHKNQCYSCGEDESVVDEKIVNDECAYTFASPFVLSRGEKEQQCRGIFVNMKTRRAVSRKYLRLDSRKTNRQGLYLERRFRKVFDDVKIEEEEKEEKRKSTPITKLGVGIHGGFEEEDFAKPKYTVAKDERIVVYDCERDVILAGMKVDFEKDRQTEEARNDDASSKLPTVVFECAKTISKKEGYDAKKDVMASWEDVPNVSKYSENLVQVKSEGKTRISPDPKTWKCFETGETTNLWLNLSDGVIGSGRRHFDGSGGNGSALRHYQSEKTKGNEYPLVVKLGTITPDGADVYSYAADEDDAVTDPKLAEHLKFWGIDIMSQVKTEQTMNEIQIDKNRTFEFDAITEHGKDLREVSGEGLIGLRNLGNSCYVNSVVQVMKECANVRKVFADEKQKEHVFETGNSGGAKAIENDPLAQTVKLFSSLTSSEYARTSEELSDETQKKQDLRGLAEGLAPRMFKRLIGEGHAEFSTARQQDAREFFEHCLEKFDKWQKDGVRESRFFANEHAGGVALSSISSEFQFETLARTVCGSSHKAKFEVGSHTVLDMCVPREKAVKIETTKEELETAASKRQKKEGEEDAPAPLEVPFATCLETFTQESIIEDYYSPAIQGKTFATRKTFLKTCPNVLALCVNRYYVGDDWRPTKMDCVVNVPERLNIESMRVDEKKDVDAYELLPEDVDMDANAAANAAPAANEITADDAIVAQLVAMGFSENGSKRAAIATSNASAEVAMEWVFAHSEDPDFNDPPVTTMDLSKDVDKTNSVSVEAISQLESMGFSSAASRTALRVSGNSNSVEAACEWLFANMDNIDDACAKAERELEEKEQAGGDASSTNDTTTNEIIDGKGEYELFGVVSHMGSNTACGHYVAHVKKNNQWILFNDEKVAVSESPPLGLGYLYFFRRL</sequence>
<evidence type="ECO:0000256" key="6">
    <source>
        <dbReference type="ARBA" id="ARBA00022771"/>
    </source>
</evidence>
<dbReference type="PROSITE" id="PS00972">
    <property type="entry name" value="USP_1"/>
    <property type="match status" value="1"/>
</dbReference>
<evidence type="ECO:0000256" key="15">
    <source>
        <dbReference type="SAM" id="MobiDB-lite"/>
    </source>
</evidence>
<keyword evidence="5" id="KW-0677">Repeat</keyword>
<feature type="domain" description="USP" evidence="17">
    <location>
        <begin position="391"/>
        <end position="934"/>
    </location>
</feature>
<comment type="catalytic activity">
    <reaction evidence="1 14">
        <text>Thiol-dependent hydrolysis of ester, thioester, amide, peptide and isopeptide bonds formed by the C-terminal Gly of ubiquitin (a 76-residue protein attached to proteins as an intracellular targeting signal).</text>
        <dbReference type="EC" id="3.4.19.12"/>
    </reaction>
</comment>
<feature type="region of interest" description="Disordered" evidence="15">
    <location>
        <begin position="848"/>
        <end position="871"/>
    </location>
</feature>
<feature type="compositionally biased region" description="Basic and acidic residues" evidence="15">
    <location>
        <begin position="848"/>
        <end position="857"/>
    </location>
</feature>
<keyword evidence="4 12" id="KW-0479">Metal-binding</keyword>
<dbReference type="GeneID" id="19014369"/>
<evidence type="ECO:0000256" key="4">
    <source>
        <dbReference type="ARBA" id="ARBA00022723"/>
    </source>
</evidence>
<dbReference type="SMART" id="SM00290">
    <property type="entry name" value="ZnF_UBP"/>
    <property type="match status" value="1"/>
</dbReference>
<dbReference type="Pfam" id="PF00443">
    <property type="entry name" value="UCH"/>
    <property type="match status" value="1"/>
</dbReference>
<dbReference type="SUPFAM" id="SSF57850">
    <property type="entry name" value="RING/U-box"/>
    <property type="match status" value="1"/>
</dbReference>
<evidence type="ECO:0000256" key="11">
    <source>
        <dbReference type="PIRSR" id="PIRSR016308-2"/>
    </source>
</evidence>
<dbReference type="Gene3D" id="3.90.70.10">
    <property type="entry name" value="Cysteine proteinases"/>
    <property type="match status" value="2"/>
</dbReference>
<dbReference type="Proteomes" id="UP000198341">
    <property type="component" value="Chromosome 8"/>
</dbReference>
<protein>
    <recommendedName>
        <fullName evidence="14">Ubiquitin carboxyl-terminal hydrolase</fullName>
        <ecNumber evidence="14">3.4.19.12</ecNumber>
    </recommendedName>
</protein>
<feature type="compositionally biased region" description="Polar residues" evidence="15">
    <location>
        <begin position="861"/>
        <end position="871"/>
    </location>
</feature>
<comment type="function">
    <text evidence="14">Recognizes and hydrolyzes the peptide bond at the C-terminal Gly of ubiquitin. Involved in the processing of poly-ubiquitin precursors as well as that of ubiquitinated proteins.</text>
</comment>
<dbReference type="EC" id="3.4.19.12" evidence="14"/>
<dbReference type="Gene3D" id="1.10.8.10">
    <property type="entry name" value="DNA helicase RuvA subunit, C-terminal domain"/>
    <property type="match status" value="2"/>
</dbReference>
<keyword evidence="20" id="KW-1185">Reference proteome</keyword>
<dbReference type="PANTHER" id="PTHR24006:SF664">
    <property type="entry name" value="UBIQUITIN CARBOXYL-TERMINAL HYDROLASE"/>
    <property type="match status" value="1"/>
</dbReference>
<dbReference type="KEGG" id="bpg:Bathy08g03900"/>
<dbReference type="AlphaFoldDB" id="K8F7R5"/>
<evidence type="ECO:0000256" key="14">
    <source>
        <dbReference type="RuleBase" id="RU366025"/>
    </source>
</evidence>
<dbReference type="GO" id="GO:0005634">
    <property type="term" value="C:nucleus"/>
    <property type="evidence" value="ECO:0007669"/>
    <property type="project" value="TreeGrafter"/>
</dbReference>
<evidence type="ECO:0000259" key="18">
    <source>
        <dbReference type="PROSITE" id="PS50271"/>
    </source>
</evidence>
<evidence type="ECO:0000259" key="17">
    <source>
        <dbReference type="PROSITE" id="PS50235"/>
    </source>
</evidence>
<evidence type="ECO:0000256" key="8">
    <source>
        <dbReference type="ARBA" id="ARBA00022807"/>
    </source>
</evidence>
<name>K8F7R5_9CHLO</name>
<feature type="binding site" evidence="12">
    <location>
        <position position="258"/>
    </location>
    <ligand>
        <name>Zn(2+)</name>
        <dbReference type="ChEBI" id="CHEBI:29105"/>
    </ligand>
</feature>
<feature type="binding site" evidence="11">
    <location>
        <position position="325"/>
    </location>
    <ligand>
        <name>substrate</name>
    </ligand>
</feature>
<feature type="binding site" evidence="11">
    <location>
        <begin position="280"/>
        <end position="283"/>
    </location>
    <ligand>
        <name>substrate</name>
    </ligand>
</feature>
<reference evidence="19 20" key="1">
    <citation type="submission" date="2011-10" db="EMBL/GenBank/DDBJ databases">
        <authorList>
            <person name="Genoscope - CEA"/>
        </authorList>
    </citation>
    <scope>NUCLEOTIDE SEQUENCE [LARGE SCALE GENOMIC DNA]</scope>
    <source>
        <strain evidence="19 20">RCC 1105</strain>
    </source>
</reference>